<evidence type="ECO:0000313" key="3">
    <source>
        <dbReference type="EMBL" id="MBW4362764.1"/>
    </source>
</evidence>
<feature type="region of interest" description="Disordered" evidence="1">
    <location>
        <begin position="385"/>
        <end position="405"/>
    </location>
</feature>
<dbReference type="Proteomes" id="UP000812031">
    <property type="component" value="Unassembled WGS sequence"/>
</dbReference>
<protein>
    <recommendedName>
        <fullName evidence="5">DUF2157 domain-containing protein</fullName>
    </recommendedName>
</protein>
<organism evidence="3 4">
    <name type="scientific">Flavobacterium taihuense</name>
    <dbReference type="NCBI Taxonomy" id="2857508"/>
    <lineage>
        <taxon>Bacteria</taxon>
        <taxon>Pseudomonadati</taxon>
        <taxon>Bacteroidota</taxon>
        <taxon>Flavobacteriia</taxon>
        <taxon>Flavobacteriales</taxon>
        <taxon>Flavobacteriaceae</taxon>
        <taxon>Flavobacterium</taxon>
    </lineage>
</organism>
<feature type="transmembrane region" description="Helical" evidence="2">
    <location>
        <begin position="298"/>
        <end position="317"/>
    </location>
</feature>
<feature type="transmembrane region" description="Helical" evidence="2">
    <location>
        <begin position="224"/>
        <end position="249"/>
    </location>
</feature>
<gene>
    <name evidence="3" type="ORF">KZH69_19970</name>
</gene>
<keyword evidence="2" id="KW-0472">Membrane</keyword>
<feature type="transmembrane region" description="Helical" evidence="2">
    <location>
        <begin position="194"/>
        <end position="212"/>
    </location>
</feature>
<keyword evidence="2" id="KW-0812">Transmembrane</keyword>
<proteinExistence type="predicted"/>
<feature type="transmembrane region" description="Helical" evidence="2">
    <location>
        <begin position="116"/>
        <end position="140"/>
    </location>
</feature>
<evidence type="ECO:0000256" key="1">
    <source>
        <dbReference type="SAM" id="MobiDB-lite"/>
    </source>
</evidence>
<evidence type="ECO:0000313" key="4">
    <source>
        <dbReference type="Proteomes" id="UP000812031"/>
    </source>
</evidence>
<comment type="caution">
    <text evidence="3">The sequence shown here is derived from an EMBL/GenBank/DDBJ whole genome shotgun (WGS) entry which is preliminary data.</text>
</comment>
<accession>A0ABS6Y3V1</accession>
<name>A0ABS6Y3V1_9FLAO</name>
<feature type="compositionally biased region" description="Gly residues" evidence="1">
    <location>
        <begin position="391"/>
        <end position="405"/>
    </location>
</feature>
<reference evidence="3 4" key="1">
    <citation type="submission" date="2021-07" db="EMBL/GenBank/DDBJ databases">
        <title>Flavobacterium sp. nov. isolated from sediment on the Taihu Lake.</title>
        <authorList>
            <person name="Qu J.-H."/>
        </authorList>
    </citation>
    <scope>NUCLEOTIDE SEQUENCE [LARGE SCALE GENOMIC DNA]</scope>
    <source>
        <strain evidence="3 4">NAS39</strain>
    </source>
</reference>
<dbReference type="RefSeq" id="WP_219319233.1">
    <property type="nucleotide sequence ID" value="NZ_JAHWYN010000039.1"/>
</dbReference>
<feature type="transmembrane region" description="Helical" evidence="2">
    <location>
        <begin position="269"/>
        <end position="291"/>
    </location>
</feature>
<sequence length="405" mass="45729">MIAYDKTLLDNIYIDEEANRLKQSGFISTEQYKLIHSQLQKLKSQNNLFIRIGFFILGCMLYSSICGLLSLLWLGICDSVFVNAGDRNDAYLFIVYILSIIGFGSKEYMSKNMKYFGFGLDDAFILGAILALLIGIGLTFEENYNPNYLAVILVMAIASSIAYLRYLNLSLALLACFGITASLAYMTFEYLTIGKIILPFVMLLFSGGSYFISKKALQNLTVPYYYNGLKLAKGFCLILFYLAGNYYVVRELNFSLSENYFYDDVSPEIPFALFFWAFTFSIPMVYLFFSLKNKDRMMLWIGFLALCFAFFTFRMYHHVLPPEVALTIGGLIVFAFTYFAIKRTKHNETGLTFKVDRFTNPNAFANVQALVIASQFGLKPEAKVEESPMEFGGGGFSGGGSNGDF</sequence>
<feature type="transmembrane region" description="Helical" evidence="2">
    <location>
        <begin position="146"/>
        <end position="164"/>
    </location>
</feature>
<evidence type="ECO:0008006" key="5">
    <source>
        <dbReference type="Google" id="ProtNLM"/>
    </source>
</evidence>
<dbReference type="EMBL" id="JAHWYN010000039">
    <property type="protein sequence ID" value="MBW4362764.1"/>
    <property type="molecule type" value="Genomic_DNA"/>
</dbReference>
<keyword evidence="4" id="KW-1185">Reference proteome</keyword>
<evidence type="ECO:0000256" key="2">
    <source>
        <dbReference type="SAM" id="Phobius"/>
    </source>
</evidence>
<feature type="transmembrane region" description="Helical" evidence="2">
    <location>
        <begin position="88"/>
        <end position="104"/>
    </location>
</feature>
<feature type="transmembrane region" description="Helical" evidence="2">
    <location>
        <begin position="171"/>
        <end position="188"/>
    </location>
</feature>
<feature type="transmembrane region" description="Helical" evidence="2">
    <location>
        <begin position="48"/>
        <end position="76"/>
    </location>
</feature>
<feature type="transmembrane region" description="Helical" evidence="2">
    <location>
        <begin position="323"/>
        <end position="341"/>
    </location>
</feature>
<keyword evidence="2" id="KW-1133">Transmembrane helix</keyword>